<proteinExistence type="predicted"/>
<reference evidence="1 2" key="1">
    <citation type="submission" date="2021-03" db="EMBL/GenBank/DDBJ databases">
        <title>Draft genome sequence of Janthinobacterium sp. strain PLB02 isolated from infected primmorphs (Lubomirskia baicalensis).</title>
        <authorList>
            <person name="Chernogor L.I."/>
            <person name="Belikov S.I."/>
            <person name="Petrushin I.S."/>
        </authorList>
    </citation>
    <scope>NUCLEOTIDE SEQUENCE [LARGE SCALE GENOMIC DNA]</scope>
    <source>
        <strain evidence="1 2">PLB02</strain>
    </source>
</reference>
<accession>A0AAJ4MW00</accession>
<gene>
    <name evidence="1" type="ORF">J3P46_09990</name>
</gene>
<dbReference type="AlphaFoldDB" id="A0AAJ4MW00"/>
<evidence type="ECO:0000313" key="2">
    <source>
        <dbReference type="Proteomes" id="UP000662821"/>
    </source>
</evidence>
<name>A0AAJ4MW00_9BURK</name>
<dbReference type="Proteomes" id="UP000662821">
    <property type="component" value="Chromosome"/>
</dbReference>
<sequence>MENAMEIQDDTEALRDLFNDINPGMSDVESVHQAELDPQHALALMANPKAALKAMGIPVSDASQVQVTMKNRASRAMPEVAQKVAQLRRIIVIVIHYRNCDADIIIIAMS</sequence>
<organism evidence="1 2">
    <name type="scientific">Janthinobacterium lividum</name>
    <dbReference type="NCBI Taxonomy" id="29581"/>
    <lineage>
        <taxon>Bacteria</taxon>
        <taxon>Pseudomonadati</taxon>
        <taxon>Pseudomonadota</taxon>
        <taxon>Betaproteobacteria</taxon>
        <taxon>Burkholderiales</taxon>
        <taxon>Oxalobacteraceae</taxon>
        <taxon>Janthinobacterium</taxon>
    </lineage>
</organism>
<evidence type="ECO:0000313" key="1">
    <source>
        <dbReference type="EMBL" id="QSX98200.1"/>
    </source>
</evidence>
<protein>
    <submittedName>
        <fullName evidence="1">Uncharacterized protein</fullName>
    </submittedName>
</protein>
<dbReference type="EMBL" id="CP071520">
    <property type="protein sequence ID" value="QSX98200.1"/>
    <property type="molecule type" value="Genomic_DNA"/>
</dbReference>
<dbReference type="RefSeq" id="WP_151093653.1">
    <property type="nucleotide sequence ID" value="NZ_CP071520.1"/>
</dbReference>